<sequence>MCKFKNRLRSILSRKRKQEAIAVDEGGEIEAGEAKDEGERELDHHIVGVASWDSREDEVGGSCDEYTQEEEKGLGDHYVPIVGLVDTHPPKVGPEALELVVNVGEIACI</sequence>
<dbReference type="AlphaFoldDB" id="A0A427AKJ6"/>
<protein>
    <submittedName>
        <fullName evidence="1">Uncharacterized protein</fullName>
    </submittedName>
</protein>
<evidence type="ECO:0000313" key="2">
    <source>
        <dbReference type="Proteomes" id="UP000287651"/>
    </source>
</evidence>
<dbReference type="EMBL" id="AMZH03002118">
    <property type="protein sequence ID" value="RRT76720.1"/>
    <property type="molecule type" value="Genomic_DNA"/>
</dbReference>
<organism evidence="1 2">
    <name type="scientific">Ensete ventricosum</name>
    <name type="common">Abyssinian banana</name>
    <name type="synonym">Musa ensete</name>
    <dbReference type="NCBI Taxonomy" id="4639"/>
    <lineage>
        <taxon>Eukaryota</taxon>
        <taxon>Viridiplantae</taxon>
        <taxon>Streptophyta</taxon>
        <taxon>Embryophyta</taxon>
        <taxon>Tracheophyta</taxon>
        <taxon>Spermatophyta</taxon>
        <taxon>Magnoliopsida</taxon>
        <taxon>Liliopsida</taxon>
        <taxon>Zingiberales</taxon>
        <taxon>Musaceae</taxon>
        <taxon>Ensete</taxon>
    </lineage>
</organism>
<accession>A0A427AKJ6</accession>
<proteinExistence type="predicted"/>
<evidence type="ECO:0000313" key="1">
    <source>
        <dbReference type="EMBL" id="RRT76720.1"/>
    </source>
</evidence>
<reference evidence="1 2" key="1">
    <citation type="journal article" date="2014" name="Agronomy (Basel)">
        <title>A Draft Genome Sequence for Ensete ventricosum, the Drought-Tolerant Tree Against Hunger.</title>
        <authorList>
            <person name="Harrison J."/>
            <person name="Moore K.A."/>
            <person name="Paszkiewicz K."/>
            <person name="Jones T."/>
            <person name="Grant M."/>
            <person name="Ambacheew D."/>
            <person name="Muzemil S."/>
            <person name="Studholme D.J."/>
        </authorList>
    </citation>
    <scope>NUCLEOTIDE SEQUENCE [LARGE SCALE GENOMIC DNA]</scope>
</reference>
<gene>
    <name evidence="1" type="ORF">B296_00020195</name>
</gene>
<dbReference type="Proteomes" id="UP000287651">
    <property type="component" value="Unassembled WGS sequence"/>
</dbReference>
<name>A0A427AKJ6_ENSVE</name>
<comment type="caution">
    <text evidence="1">The sequence shown here is derived from an EMBL/GenBank/DDBJ whole genome shotgun (WGS) entry which is preliminary data.</text>
</comment>